<dbReference type="Gene3D" id="1.10.530.10">
    <property type="match status" value="1"/>
</dbReference>
<organism evidence="2 3">
    <name type="scientific">Saccharopolyspora cebuensis</name>
    <dbReference type="NCBI Taxonomy" id="418759"/>
    <lineage>
        <taxon>Bacteria</taxon>
        <taxon>Bacillati</taxon>
        <taxon>Actinomycetota</taxon>
        <taxon>Actinomycetes</taxon>
        <taxon>Pseudonocardiales</taxon>
        <taxon>Pseudonocardiaceae</taxon>
        <taxon>Saccharopolyspora</taxon>
    </lineage>
</organism>
<keyword evidence="3" id="KW-1185">Reference proteome</keyword>
<gene>
    <name evidence="2" type="ORF">AB8O55_02960</name>
</gene>
<accession>A0ABV4CBK6</accession>
<dbReference type="RefSeq" id="WP_345356459.1">
    <property type="nucleotide sequence ID" value="NZ_BAABII010000002.1"/>
</dbReference>
<evidence type="ECO:0008006" key="4">
    <source>
        <dbReference type="Google" id="ProtNLM"/>
    </source>
</evidence>
<proteinExistence type="predicted"/>
<feature type="region of interest" description="Disordered" evidence="1">
    <location>
        <begin position="207"/>
        <end position="228"/>
    </location>
</feature>
<comment type="caution">
    <text evidence="2">The sequence shown here is derived from an EMBL/GenBank/DDBJ whole genome shotgun (WGS) entry which is preliminary data.</text>
</comment>
<reference evidence="2 3" key="1">
    <citation type="submission" date="2024-08" db="EMBL/GenBank/DDBJ databases">
        <title>Genome mining of Saccharopolyspora cebuensis PGLac3 from Nigerian medicinal plant.</title>
        <authorList>
            <person name="Ezeobiora C.E."/>
            <person name="Igbokwe N.H."/>
            <person name="Amin D.H."/>
            <person name="Mendie U.E."/>
        </authorList>
    </citation>
    <scope>NUCLEOTIDE SEQUENCE [LARGE SCALE GENOMIC DNA]</scope>
    <source>
        <strain evidence="2 3">PGLac3</strain>
    </source>
</reference>
<dbReference type="Proteomes" id="UP001564626">
    <property type="component" value="Unassembled WGS sequence"/>
</dbReference>
<name>A0ABV4CBK6_9PSEU</name>
<evidence type="ECO:0000256" key="1">
    <source>
        <dbReference type="SAM" id="MobiDB-lite"/>
    </source>
</evidence>
<evidence type="ECO:0000313" key="3">
    <source>
        <dbReference type="Proteomes" id="UP001564626"/>
    </source>
</evidence>
<sequence>MVERNADEFKRIHDLLESIKPSVRRAKEDTEWDGAGRDQYDARLGDVSGLVEALSAGFATARQALAGYAPELAKAKRLVEEGQATEQKLAAEIGKVAQAISRTAQEAEPMRQWEDIRATTGVFDWIAELGMDVDSIRDNAERFYEQTKGKFEEARTTEDFARKTCLTALKEAYGQLPDFRANAKDAAAIIEGVGDIAAEAEQARGDENVALPGSGPKTDVEPFDPNAAQSPTLKRFQEIAAGMPEMENTPYISNFDDRAGWISDNKEAIRTAAEEAGLPPELVAGIAWQEVGGKGRIWDDVVQGIRDAADSGGSPIAPENLPGRAGGEPDEVSYGALSIQVRRAAEVLGYDPENLSDDQREEVVTAAENPKTNLLISAQHLADIKARTDFADVPPDQMTPEHYAEIGARYNGGPNWATNPDAQAYGQTLNENMPKANEAMR</sequence>
<protein>
    <recommendedName>
        <fullName evidence="4">Transglycosylase SLT domain-containing protein</fullName>
    </recommendedName>
</protein>
<dbReference type="EMBL" id="JBGEHV010000003">
    <property type="protein sequence ID" value="MEY8038346.1"/>
    <property type="molecule type" value="Genomic_DNA"/>
</dbReference>
<evidence type="ECO:0000313" key="2">
    <source>
        <dbReference type="EMBL" id="MEY8038346.1"/>
    </source>
</evidence>